<feature type="region of interest" description="Disordered" evidence="1">
    <location>
        <begin position="1"/>
        <end position="20"/>
    </location>
</feature>
<evidence type="ECO:0000313" key="3">
    <source>
        <dbReference type="Proteomes" id="UP001345963"/>
    </source>
</evidence>
<gene>
    <name evidence="2" type="ORF">ATANTOWER_015658</name>
</gene>
<evidence type="ECO:0000256" key="1">
    <source>
        <dbReference type="SAM" id="MobiDB-lite"/>
    </source>
</evidence>
<dbReference type="EMBL" id="JAHUTI010091756">
    <property type="protein sequence ID" value="MED6262178.1"/>
    <property type="molecule type" value="Genomic_DNA"/>
</dbReference>
<accession>A0ABU7CHA8</accession>
<comment type="caution">
    <text evidence="2">The sequence shown here is derived from an EMBL/GenBank/DDBJ whole genome shotgun (WGS) entry which is preliminary data.</text>
</comment>
<dbReference type="Proteomes" id="UP001345963">
    <property type="component" value="Unassembled WGS sequence"/>
</dbReference>
<organism evidence="2 3">
    <name type="scientific">Ataeniobius toweri</name>
    <dbReference type="NCBI Taxonomy" id="208326"/>
    <lineage>
        <taxon>Eukaryota</taxon>
        <taxon>Metazoa</taxon>
        <taxon>Chordata</taxon>
        <taxon>Craniata</taxon>
        <taxon>Vertebrata</taxon>
        <taxon>Euteleostomi</taxon>
        <taxon>Actinopterygii</taxon>
        <taxon>Neopterygii</taxon>
        <taxon>Teleostei</taxon>
        <taxon>Neoteleostei</taxon>
        <taxon>Acanthomorphata</taxon>
        <taxon>Ovalentaria</taxon>
        <taxon>Atherinomorphae</taxon>
        <taxon>Cyprinodontiformes</taxon>
        <taxon>Goodeidae</taxon>
        <taxon>Ataeniobius</taxon>
    </lineage>
</organism>
<proteinExistence type="predicted"/>
<evidence type="ECO:0000313" key="2">
    <source>
        <dbReference type="EMBL" id="MED6262178.1"/>
    </source>
</evidence>
<protein>
    <submittedName>
        <fullName evidence="2">Uncharacterized protein</fullName>
    </submittedName>
</protein>
<name>A0ABU7CHA8_9TELE</name>
<reference evidence="2 3" key="1">
    <citation type="submission" date="2021-07" db="EMBL/GenBank/DDBJ databases">
        <authorList>
            <person name="Palmer J.M."/>
        </authorList>
    </citation>
    <scope>NUCLEOTIDE SEQUENCE [LARGE SCALE GENOMIC DNA]</scope>
    <source>
        <strain evidence="2 3">AT_MEX2019</strain>
        <tissue evidence="2">Muscle</tissue>
    </source>
</reference>
<sequence>MKHHSDSDWGAIPPDHASPGVNVVSHLDVEVPQQNIGVPGRGTMQHPQQGHQEGWVLCTTAGTVRDLCPTSLMPVSRVGPWLRRTGRRHVPRFCGPREGVLNRSLSDPSPRAYLPWEDPTRGIKAPDNIPSTLHLIILNLDQWMGLAQETNCSFADKTWPLSNPNPILPFLKIPPLLFSV</sequence>
<keyword evidence="3" id="KW-1185">Reference proteome</keyword>